<evidence type="ECO:0000313" key="6">
    <source>
        <dbReference type="EMBL" id="SHE96344.1"/>
    </source>
</evidence>
<dbReference type="InterPro" id="IPR000653">
    <property type="entry name" value="DegT/StrS_aminotransferase"/>
</dbReference>
<dbReference type="SUPFAM" id="SSF53383">
    <property type="entry name" value="PLP-dependent transferases"/>
    <property type="match status" value="1"/>
</dbReference>
<dbReference type="Gene3D" id="3.40.640.10">
    <property type="entry name" value="Type I PLP-dependent aspartate aminotransferase-like (Major domain)"/>
    <property type="match status" value="1"/>
</dbReference>
<dbReference type="CDD" id="cd00616">
    <property type="entry name" value="AHBA_syn"/>
    <property type="match status" value="1"/>
</dbReference>
<gene>
    <name evidence="6" type="ORF">SAMN05444392_105151</name>
</gene>
<proteinExistence type="inferred from homology"/>
<dbReference type="FunFam" id="3.40.640.10:FF:000089">
    <property type="entry name" value="Aminotransferase, DegT/DnrJ/EryC1/StrS family"/>
    <property type="match status" value="1"/>
</dbReference>
<sequence>MSSISLLDLKAQFETIREDIQAAAMRVLESGAYIMGSEVKALEEEVAAFCGVKHAIGVGNGTDALLLALKAQGIGAGDEVITTPFTFFATAEVIAELGATPVFVDIDPKTYNIDVKKIEAKITAKTKAIIPVHIFGQPADMDQIMEIAEKHHLFVLEDAAQAMGSTYQDKRIGNLGHAATFSFFPTKNLGGYGDGGMIVTNDDQLADTIRILRVHGSYPKKYYHNMLGYNSRLDALQAAMLRVKLPYLDQWNDARRQRAERYNQLLADTPLVTPFAAEQRKHIYHLYIVQAEERDELMAYLKEQGVSTGIYYPLPLHLQEVFKHLEYAEGSMPHAERAALRTFAIPLYPELSFDVMEQVANAIKTFYKGRI</sequence>
<evidence type="ECO:0000256" key="1">
    <source>
        <dbReference type="ARBA" id="ARBA00022898"/>
    </source>
</evidence>
<dbReference type="GO" id="GO:0030170">
    <property type="term" value="F:pyridoxal phosphate binding"/>
    <property type="evidence" value="ECO:0007669"/>
    <property type="project" value="UniProtKB-ARBA"/>
</dbReference>
<dbReference type="InterPro" id="IPR015422">
    <property type="entry name" value="PyrdxlP-dep_Trfase_small"/>
</dbReference>
<dbReference type="STRING" id="112248.SAMN05444392_105151"/>
<dbReference type="GO" id="GO:0000271">
    <property type="term" value="P:polysaccharide biosynthetic process"/>
    <property type="evidence" value="ECO:0007669"/>
    <property type="project" value="TreeGrafter"/>
</dbReference>
<dbReference type="Gene3D" id="3.90.1150.10">
    <property type="entry name" value="Aspartate Aminotransferase, domain 1"/>
    <property type="match status" value="1"/>
</dbReference>
<dbReference type="PANTHER" id="PTHR30244">
    <property type="entry name" value="TRANSAMINASE"/>
    <property type="match status" value="1"/>
</dbReference>
<dbReference type="EMBL" id="FQVL01000005">
    <property type="protein sequence ID" value="SHE96344.1"/>
    <property type="molecule type" value="Genomic_DNA"/>
</dbReference>
<comment type="similarity">
    <text evidence="2 5">Belongs to the DegT/DnrJ/EryC1 family.</text>
</comment>
<dbReference type="InterPro" id="IPR015421">
    <property type="entry name" value="PyrdxlP-dep_Trfase_major"/>
</dbReference>
<dbReference type="AlphaFoldDB" id="A0A1M4XRY7"/>
<dbReference type="Proteomes" id="UP000184476">
    <property type="component" value="Unassembled WGS sequence"/>
</dbReference>
<evidence type="ECO:0000256" key="2">
    <source>
        <dbReference type="ARBA" id="ARBA00037999"/>
    </source>
</evidence>
<reference evidence="6 7" key="1">
    <citation type="submission" date="2016-11" db="EMBL/GenBank/DDBJ databases">
        <authorList>
            <person name="Jaros S."/>
            <person name="Januszkiewicz K."/>
            <person name="Wedrychowicz H."/>
        </authorList>
    </citation>
    <scope>NUCLEOTIDE SEQUENCE [LARGE SCALE GENOMIC DNA]</scope>
    <source>
        <strain evidence="6 7">DSM 44666</strain>
    </source>
</reference>
<protein>
    <submittedName>
        <fullName evidence="6">dTDP-4-amino-4,6-dideoxygalactose transaminase</fullName>
    </submittedName>
</protein>
<organism evidence="6 7">
    <name type="scientific">Seinonella peptonophila</name>
    <dbReference type="NCBI Taxonomy" id="112248"/>
    <lineage>
        <taxon>Bacteria</taxon>
        <taxon>Bacillati</taxon>
        <taxon>Bacillota</taxon>
        <taxon>Bacilli</taxon>
        <taxon>Bacillales</taxon>
        <taxon>Thermoactinomycetaceae</taxon>
        <taxon>Seinonella</taxon>
    </lineage>
</organism>
<name>A0A1M4XRY7_9BACL</name>
<accession>A0A1M4XRY7</accession>
<dbReference type="OrthoDB" id="9810913at2"/>
<evidence type="ECO:0000313" key="7">
    <source>
        <dbReference type="Proteomes" id="UP000184476"/>
    </source>
</evidence>
<dbReference type="InterPro" id="IPR015424">
    <property type="entry name" value="PyrdxlP-dep_Trfase"/>
</dbReference>
<dbReference type="Pfam" id="PF01041">
    <property type="entry name" value="DegT_DnrJ_EryC1"/>
    <property type="match status" value="1"/>
</dbReference>
<feature type="active site" description="Proton acceptor" evidence="3">
    <location>
        <position position="187"/>
    </location>
</feature>
<evidence type="ECO:0000256" key="5">
    <source>
        <dbReference type="RuleBase" id="RU004508"/>
    </source>
</evidence>
<dbReference type="GO" id="GO:0008483">
    <property type="term" value="F:transaminase activity"/>
    <property type="evidence" value="ECO:0007669"/>
    <property type="project" value="TreeGrafter"/>
</dbReference>
<feature type="modified residue" description="N6-(pyridoxal phosphate)lysine" evidence="4">
    <location>
        <position position="187"/>
    </location>
</feature>
<keyword evidence="7" id="KW-1185">Reference proteome</keyword>
<dbReference type="PANTHER" id="PTHR30244:SF36">
    <property type="entry name" value="3-OXO-GLUCOSE-6-PHOSPHATE:GLUTAMATE AMINOTRANSFERASE"/>
    <property type="match status" value="1"/>
</dbReference>
<evidence type="ECO:0000256" key="4">
    <source>
        <dbReference type="PIRSR" id="PIRSR000390-2"/>
    </source>
</evidence>
<evidence type="ECO:0000256" key="3">
    <source>
        <dbReference type="PIRSR" id="PIRSR000390-1"/>
    </source>
</evidence>
<keyword evidence="1 4" id="KW-0663">Pyridoxal phosphate</keyword>
<dbReference type="RefSeq" id="WP_073154761.1">
    <property type="nucleotide sequence ID" value="NZ_FQVL01000005.1"/>
</dbReference>
<dbReference type="PIRSF" id="PIRSF000390">
    <property type="entry name" value="PLP_StrS"/>
    <property type="match status" value="1"/>
</dbReference>